<dbReference type="GO" id="GO:0004311">
    <property type="term" value="F:geranylgeranyl diphosphate synthase activity"/>
    <property type="evidence" value="ECO:0007669"/>
    <property type="project" value="InterPro"/>
</dbReference>
<dbReference type="PROSITE" id="PS01045">
    <property type="entry name" value="SQUALEN_PHYTOEN_SYN_2"/>
    <property type="match status" value="1"/>
</dbReference>
<dbReference type="Gene3D" id="1.10.600.10">
    <property type="entry name" value="Farnesyl Diphosphate Synthase"/>
    <property type="match status" value="1"/>
</dbReference>
<dbReference type="InterPro" id="IPR044843">
    <property type="entry name" value="Trans_IPPS_bact-type"/>
</dbReference>
<dbReference type="InterPro" id="IPR019845">
    <property type="entry name" value="Squalene/phytoene_synthase_CS"/>
</dbReference>
<dbReference type="AlphaFoldDB" id="A0A2D6YL46"/>
<dbReference type="Pfam" id="PF00494">
    <property type="entry name" value="SQS_PSY"/>
    <property type="match status" value="1"/>
</dbReference>
<name>A0A2D6YL46_9DELT</name>
<dbReference type="Proteomes" id="UP000226525">
    <property type="component" value="Unassembled WGS sequence"/>
</dbReference>
<evidence type="ECO:0000313" key="2">
    <source>
        <dbReference type="EMBL" id="MAH63874.1"/>
    </source>
</evidence>
<dbReference type="GO" id="GO:0016117">
    <property type="term" value="P:carotenoid biosynthetic process"/>
    <property type="evidence" value="ECO:0007669"/>
    <property type="project" value="UniProtKB-ARBA"/>
</dbReference>
<dbReference type="InterPro" id="IPR002060">
    <property type="entry name" value="Squ/phyt_synthse"/>
</dbReference>
<dbReference type="InterPro" id="IPR033904">
    <property type="entry name" value="Trans_IPPS_HH"/>
</dbReference>
<dbReference type="PROSITE" id="PS01044">
    <property type="entry name" value="SQUALEN_PHYTOEN_SYN_1"/>
    <property type="match status" value="1"/>
</dbReference>
<dbReference type="EMBL" id="NZEX01000119">
    <property type="protein sequence ID" value="MAH63874.1"/>
    <property type="molecule type" value="Genomic_DNA"/>
</dbReference>
<evidence type="ECO:0000256" key="1">
    <source>
        <dbReference type="ARBA" id="ARBA00022679"/>
    </source>
</evidence>
<dbReference type="GO" id="GO:0051996">
    <property type="term" value="F:squalene synthase [NAD(P)H] activity"/>
    <property type="evidence" value="ECO:0007669"/>
    <property type="project" value="InterPro"/>
</dbReference>
<dbReference type="SFLD" id="SFLDG01018">
    <property type="entry name" value="Squalene/Phytoene_Synthase_Lik"/>
    <property type="match status" value="1"/>
</dbReference>
<dbReference type="SFLD" id="SFLDG01212">
    <property type="entry name" value="Phytoene_synthase_like"/>
    <property type="match status" value="1"/>
</dbReference>
<sequence>MIKTSLSRTNSDTQTHVAVLAYNGKSFHWAGRLLPQSQFNDASLLYAFCRHVDDLVDEASDSREAKTQLDELRQDLWSVKPKQFLNQAFCELIEDQQLEQCWVEDLIKGVLSDLGEVCLQTKEELLCYAYRVAGTVGLMMAQVLGCRDPHALAFATDLGIAMQLTNIARDVHEDAQRGRLYLPQEWLGEKPVTAAQLVQGDQEARKAAETAVERLLDLAELYYRSGYQGMRYLPMRVRLGILTARALYRAIGDEIYPEPSIIWGRRARVSMSRKCRLTITSLFEFLFDTRTWPVGKPQQHEPQLHQHLNCMRVG</sequence>
<dbReference type="InterPro" id="IPR008949">
    <property type="entry name" value="Isoprenoid_synthase_dom_sf"/>
</dbReference>
<gene>
    <name evidence="2" type="ORF">CMN54_10605</name>
</gene>
<dbReference type="SFLD" id="SFLDS00005">
    <property type="entry name" value="Isoprenoid_Synthase_Type_I"/>
    <property type="match status" value="1"/>
</dbReference>
<reference evidence="3" key="1">
    <citation type="submission" date="2017-09" db="EMBL/GenBank/DDBJ databases">
        <title>The Reconstruction of 2,631 Draft Metagenome-Assembled Genomes from the Global Oceans.</title>
        <authorList>
            <person name="Tully B.J."/>
            <person name="Graham E.D."/>
            <person name="Heidelberg J.F."/>
        </authorList>
    </citation>
    <scope>NUCLEOTIDE SEQUENCE [LARGE SCALE GENOMIC DNA]</scope>
</reference>
<keyword evidence="1" id="KW-0808">Transferase</keyword>
<dbReference type="PANTHER" id="PTHR31480">
    <property type="entry name" value="BIFUNCTIONAL LYCOPENE CYCLASE/PHYTOENE SYNTHASE"/>
    <property type="match status" value="1"/>
</dbReference>
<dbReference type="CDD" id="cd00683">
    <property type="entry name" value="Trans_IPPS_HH"/>
    <property type="match status" value="1"/>
</dbReference>
<proteinExistence type="predicted"/>
<dbReference type="SUPFAM" id="SSF48576">
    <property type="entry name" value="Terpenoid synthases"/>
    <property type="match status" value="1"/>
</dbReference>
<comment type="caution">
    <text evidence="2">The sequence shown here is derived from an EMBL/GenBank/DDBJ whole genome shotgun (WGS) entry which is preliminary data.</text>
</comment>
<organism evidence="2 3">
    <name type="scientific">SAR324 cluster bacterium</name>
    <dbReference type="NCBI Taxonomy" id="2024889"/>
    <lineage>
        <taxon>Bacteria</taxon>
        <taxon>Deltaproteobacteria</taxon>
        <taxon>SAR324 cluster</taxon>
    </lineage>
</organism>
<protein>
    <submittedName>
        <fullName evidence="2">Phytoene synthase</fullName>
    </submittedName>
</protein>
<accession>A0A2D6YL46</accession>
<evidence type="ECO:0000313" key="3">
    <source>
        <dbReference type="Proteomes" id="UP000226525"/>
    </source>
</evidence>